<reference evidence="2 3" key="1">
    <citation type="journal article" date="2019" name="Emerg. Microbes Infect.">
        <title>Comprehensive subspecies identification of 175 nontuberculous mycobacteria species based on 7547 genomic profiles.</title>
        <authorList>
            <person name="Matsumoto Y."/>
            <person name="Kinjo T."/>
            <person name="Motooka D."/>
            <person name="Nabeya D."/>
            <person name="Jung N."/>
            <person name="Uechi K."/>
            <person name="Horii T."/>
            <person name="Iida T."/>
            <person name="Fujita J."/>
            <person name="Nakamura S."/>
        </authorList>
    </citation>
    <scope>NUCLEOTIDE SEQUENCE [LARGE SCALE GENOMIC DNA]</scope>
    <source>
        <strain evidence="2 3">JCM 30396</strain>
    </source>
</reference>
<evidence type="ECO:0000256" key="1">
    <source>
        <dbReference type="SAM" id="Phobius"/>
    </source>
</evidence>
<keyword evidence="3" id="KW-1185">Reference proteome</keyword>
<dbReference type="AlphaFoldDB" id="A0A7I7T871"/>
<keyword evidence="1" id="KW-0472">Membrane</keyword>
<dbReference type="KEGG" id="mhev:MHEL_35010"/>
<organism evidence="2 3">
    <name type="scientific">Mycolicibacterium helvum</name>
    <dbReference type="NCBI Taxonomy" id="1534349"/>
    <lineage>
        <taxon>Bacteria</taxon>
        <taxon>Bacillati</taxon>
        <taxon>Actinomycetota</taxon>
        <taxon>Actinomycetes</taxon>
        <taxon>Mycobacteriales</taxon>
        <taxon>Mycobacteriaceae</taxon>
        <taxon>Mycolicibacterium</taxon>
    </lineage>
</organism>
<proteinExistence type="predicted"/>
<dbReference type="Proteomes" id="UP000467148">
    <property type="component" value="Chromosome"/>
</dbReference>
<accession>A0A7I7T871</accession>
<evidence type="ECO:0000313" key="2">
    <source>
        <dbReference type="EMBL" id="BBY65258.1"/>
    </source>
</evidence>
<name>A0A7I7T871_9MYCO</name>
<keyword evidence="1" id="KW-1133">Transmembrane helix</keyword>
<gene>
    <name evidence="2" type="ORF">MHEL_35010</name>
</gene>
<sequence>MVPVAPVGLAVSVGLVGLAVSADRGVPVASARVDQAGSVPWDSAPVVLVVLVVLVAPVSVAQALVARDSARWARSRAFCRSCARRPADRRLHLHYFGAETAGGGFRAEIAGN</sequence>
<evidence type="ECO:0000313" key="3">
    <source>
        <dbReference type="Proteomes" id="UP000467148"/>
    </source>
</evidence>
<keyword evidence="1" id="KW-0812">Transmembrane</keyword>
<feature type="transmembrane region" description="Helical" evidence="1">
    <location>
        <begin position="46"/>
        <end position="66"/>
    </location>
</feature>
<dbReference type="EMBL" id="AP022596">
    <property type="protein sequence ID" value="BBY65258.1"/>
    <property type="molecule type" value="Genomic_DNA"/>
</dbReference>
<protein>
    <submittedName>
        <fullName evidence="2">Uncharacterized protein</fullName>
    </submittedName>
</protein>